<evidence type="ECO:0008006" key="7">
    <source>
        <dbReference type="Google" id="ProtNLM"/>
    </source>
</evidence>
<feature type="domain" description="Transposase Helix-turn-helix" evidence="4">
    <location>
        <begin position="17"/>
        <end position="68"/>
    </location>
</feature>
<comment type="caution">
    <text evidence="5">The sequence shown here is derived from an EMBL/GenBank/DDBJ whole genome shotgun (WGS) entry which is preliminary data.</text>
</comment>
<dbReference type="Proteomes" id="UP000741013">
    <property type="component" value="Unassembled WGS sequence"/>
</dbReference>
<evidence type="ECO:0000313" key="6">
    <source>
        <dbReference type="Proteomes" id="UP000741013"/>
    </source>
</evidence>
<evidence type="ECO:0000259" key="3">
    <source>
        <dbReference type="Pfam" id="PF13359"/>
    </source>
</evidence>
<evidence type="ECO:0000313" key="5">
    <source>
        <dbReference type="EMBL" id="MBP2182234.1"/>
    </source>
</evidence>
<organism evidence="5 6">
    <name type="scientific">Amycolatopsis magusensis</name>
    <dbReference type="NCBI Taxonomy" id="882444"/>
    <lineage>
        <taxon>Bacteria</taxon>
        <taxon>Bacillati</taxon>
        <taxon>Actinomycetota</taxon>
        <taxon>Actinomycetes</taxon>
        <taxon>Pseudonocardiales</taxon>
        <taxon>Pseudonocardiaceae</taxon>
        <taxon>Amycolatopsis</taxon>
    </lineage>
</organism>
<accession>A0ABS4PS34</accession>
<comment type="cofactor">
    <cofactor evidence="1">
        <name>a divalent metal cation</name>
        <dbReference type="ChEBI" id="CHEBI:60240"/>
    </cofactor>
</comment>
<evidence type="ECO:0000259" key="4">
    <source>
        <dbReference type="Pfam" id="PF13613"/>
    </source>
</evidence>
<evidence type="ECO:0000256" key="1">
    <source>
        <dbReference type="ARBA" id="ARBA00001968"/>
    </source>
</evidence>
<proteinExistence type="predicted"/>
<dbReference type="InterPro" id="IPR027805">
    <property type="entry name" value="Transposase_HTH_dom"/>
</dbReference>
<keyword evidence="2" id="KW-0479">Metal-binding</keyword>
<evidence type="ECO:0000256" key="2">
    <source>
        <dbReference type="ARBA" id="ARBA00022723"/>
    </source>
</evidence>
<gene>
    <name evidence="5" type="ORF">JOM49_003760</name>
</gene>
<keyword evidence="6" id="KW-1185">Reference proteome</keyword>
<dbReference type="Pfam" id="PF13359">
    <property type="entry name" value="DDE_Tnp_4"/>
    <property type="match status" value="1"/>
</dbReference>
<reference evidence="5 6" key="1">
    <citation type="submission" date="2021-03" db="EMBL/GenBank/DDBJ databases">
        <title>Sequencing the genomes of 1000 actinobacteria strains.</title>
        <authorList>
            <person name="Klenk H.-P."/>
        </authorList>
    </citation>
    <scope>NUCLEOTIDE SEQUENCE [LARGE SCALE GENOMIC DNA]</scope>
    <source>
        <strain evidence="5 6">DSM 45510</strain>
    </source>
</reference>
<dbReference type="Pfam" id="PF13613">
    <property type="entry name" value="HTH_Tnp_4"/>
    <property type="match status" value="1"/>
</dbReference>
<name>A0ABS4PS34_9PSEU</name>
<dbReference type="InterPro" id="IPR027806">
    <property type="entry name" value="HARBI1_dom"/>
</dbReference>
<protein>
    <recommendedName>
        <fullName evidence="7">Helix-turn-helix of DDE superfamily endonuclease</fullName>
    </recommendedName>
</protein>
<dbReference type="EMBL" id="JAGGMS010000001">
    <property type="protein sequence ID" value="MBP2182234.1"/>
    <property type="molecule type" value="Genomic_DNA"/>
</dbReference>
<sequence length="244" mass="27384">MTQIIRTHRRAIGSRWRRLPPQRQALLVLAHLRNGDTYQRLAAGFGIGVATVCRYVHETTDLLAHRAPSLTAALWRLAWTFHNYAILDGTVIRTDRIAANKPYYSGKHRHHGINIQALTDPHGTLLWISEGLPGATNDTAAARHHHICEQAAQAGLRLLADGGYDQIAPGVITPYKNRRNRHQPTRELGPAYKAANTALARLRSRGERGFAILKNWRILTRARCSTHRVTTLAKAILTLEHDHN</sequence>
<feature type="domain" description="DDE Tnp4" evidence="3">
    <location>
        <begin position="87"/>
        <end position="237"/>
    </location>
</feature>